<protein>
    <recommendedName>
        <fullName evidence="3">Reverse transcriptase zinc-binding domain-containing protein</fullName>
    </recommendedName>
</protein>
<accession>A0A835GYB2</accession>
<gene>
    <name evidence="1" type="ORF">IFM89_028736</name>
</gene>
<dbReference type="Proteomes" id="UP000631114">
    <property type="component" value="Unassembled WGS sequence"/>
</dbReference>
<dbReference type="EMBL" id="JADFTS010000009">
    <property type="protein sequence ID" value="KAF9589801.1"/>
    <property type="molecule type" value="Genomic_DNA"/>
</dbReference>
<dbReference type="OrthoDB" id="1929473at2759"/>
<proteinExistence type="predicted"/>
<keyword evidence="2" id="KW-1185">Reference proteome</keyword>
<evidence type="ECO:0000313" key="2">
    <source>
        <dbReference type="Proteomes" id="UP000631114"/>
    </source>
</evidence>
<evidence type="ECO:0008006" key="3">
    <source>
        <dbReference type="Google" id="ProtNLM"/>
    </source>
</evidence>
<name>A0A835GYB2_9MAGN</name>
<sequence length="112" mass="12884">MLSKLAWRLITEPSSLWATILKAKCHPNSIAMNSKPKQGFSWIWYNTCKGIEQIKAHAIWHIGDGSDVFIWDDHWIPGNPPVRTPHSHFIPLLTKVRDLILANPIEWNIPIL</sequence>
<evidence type="ECO:0000313" key="1">
    <source>
        <dbReference type="EMBL" id="KAF9589801.1"/>
    </source>
</evidence>
<organism evidence="1 2">
    <name type="scientific">Coptis chinensis</name>
    <dbReference type="NCBI Taxonomy" id="261450"/>
    <lineage>
        <taxon>Eukaryota</taxon>
        <taxon>Viridiplantae</taxon>
        <taxon>Streptophyta</taxon>
        <taxon>Embryophyta</taxon>
        <taxon>Tracheophyta</taxon>
        <taxon>Spermatophyta</taxon>
        <taxon>Magnoliopsida</taxon>
        <taxon>Ranunculales</taxon>
        <taxon>Ranunculaceae</taxon>
        <taxon>Coptidoideae</taxon>
        <taxon>Coptis</taxon>
    </lineage>
</organism>
<reference evidence="1 2" key="1">
    <citation type="submission" date="2020-10" db="EMBL/GenBank/DDBJ databases">
        <title>The Coptis chinensis genome and diversification of protoberbering-type alkaloids.</title>
        <authorList>
            <person name="Wang B."/>
            <person name="Shu S."/>
            <person name="Song C."/>
            <person name="Liu Y."/>
        </authorList>
    </citation>
    <scope>NUCLEOTIDE SEQUENCE [LARGE SCALE GENOMIC DNA]</scope>
    <source>
        <strain evidence="1">HL-2020</strain>
        <tissue evidence="1">Leaf</tissue>
    </source>
</reference>
<comment type="caution">
    <text evidence="1">The sequence shown here is derived from an EMBL/GenBank/DDBJ whole genome shotgun (WGS) entry which is preliminary data.</text>
</comment>
<dbReference type="AlphaFoldDB" id="A0A835GYB2"/>